<feature type="transmembrane region" description="Helical" evidence="1">
    <location>
        <begin position="87"/>
        <end position="109"/>
    </location>
</feature>
<keyword evidence="1" id="KW-0472">Membrane</keyword>
<accession>A0A1G1ZKP1</accession>
<proteinExistence type="predicted"/>
<organism evidence="2 3">
    <name type="scientific">Candidatus Harrisonbacteria bacterium RIFCSPHIGHO2_12_FULL_48_16</name>
    <dbReference type="NCBI Taxonomy" id="1798405"/>
    <lineage>
        <taxon>Bacteria</taxon>
        <taxon>Candidatus Harrisoniibacteriota</taxon>
    </lineage>
</organism>
<dbReference type="STRING" id="1798405.A3E64_01510"/>
<dbReference type="EMBL" id="MHJH01000003">
    <property type="protein sequence ID" value="OGY65114.1"/>
    <property type="molecule type" value="Genomic_DNA"/>
</dbReference>
<protein>
    <submittedName>
        <fullName evidence="2">Uncharacterized protein</fullName>
    </submittedName>
</protein>
<gene>
    <name evidence="2" type="ORF">A3E64_01510</name>
</gene>
<keyword evidence="1" id="KW-0812">Transmembrane</keyword>
<sequence>MNFSLIYLAQRFFYRIYEFLRNWYVGGFLAAVHKTLNILEAFDRRLALRINLRYLFRPIYQDYSFLGRLLGFLFRGVRIIYASLIYFVIIVIAAGIYLAWAVAPIYILYKGFYGNGGLF</sequence>
<dbReference type="Proteomes" id="UP000177174">
    <property type="component" value="Unassembled WGS sequence"/>
</dbReference>
<evidence type="ECO:0000256" key="1">
    <source>
        <dbReference type="SAM" id="Phobius"/>
    </source>
</evidence>
<comment type="caution">
    <text evidence="2">The sequence shown here is derived from an EMBL/GenBank/DDBJ whole genome shotgun (WGS) entry which is preliminary data.</text>
</comment>
<name>A0A1G1ZKP1_9BACT</name>
<reference evidence="2 3" key="1">
    <citation type="journal article" date="2016" name="Nat. Commun.">
        <title>Thousands of microbial genomes shed light on interconnected biogeochemical processes in an aquifer system.</title>
        <authorList>
            <person name="Anantharaman K."/>
            <person name="Brown C.T."/>
            <person name="Hug L.A."/>
            <person name="Sharon I."/>
            <person name="Castelle C.J."/>
            <person name="Probst A.J."/>
            <person name="Thomas B.C."/>
            <person name="Singh A."/>
            <person name="Wilkins M.J."/>
            <person name="Karaoz U."/>
            <person name="Brodie E.L."/>
            <person name="Williams K.H."/>
            <person name="Hubbard S.S."/>
            <person name="Banfield J.F."/>
        </authorList>
    </citation>
    <scope>NUCLEOTIDE SEQUENCE [LARGE SCALE GENOMIC DNA]</scope>
</reference>
<evidence type="ECO:0000313" key="3">
    <source>
        <dbReference type="Proteomes" id="UP000177174"/>
    </source>
</evidence>
<dbReference type="AlphaFoldDB" id="A0A1G1ZKP1"/>
<keyword evidence="1" id="KW-1133">Transmembrane helix</keyword>
<evidence type="ECO:0000313" key="2">
    <source>
        <dbReference type="EMBL" id="OGY65114.1"/>
    </source>
</evidence>